<feature type="region of interest" description="Disordered" evidence="1">
    <location>
        <begin position="134"/>
        <end position="155"/>
    </location>
</feature>
<dbReference type="EMBL" id="JAULJE010000019">
    <property type="protein sequence ID" value="KAK1331873.1"/>
    <property type="molecule type" value="Genomic_DNA"/>
</dbReference>
<proteinExistence type="predicted"/>
<dbReference type="AlphaFoldDB" id="A0AA40LHL4"/>
<gene>
    <name evidence="2" type="ORF">QTO34_007549</name>
</gene>
<feature type="region of interest" description="Disordered" evidence="1">
    <location>
        <begin position="59"/>
        <end position="82"/>
    </location>
</feature>
<evidence type="ECO:0000313" key="3">
    <source>
        <dbReference type="Proteomes" id="UP001177744"/>
    </source>
</evidence>
<organism evidence="2 3">
    <name type="scientific">Cnephaeus nilssonii</name>
    <name type="common">Northern bat</name>
    <name type="synonym">Eptesicus nilssonii</name>
    <dbReference type="NCBI Taxonomy" id="3371016"/>
    <lineage>
        <taxon>Eukaryota</taxon>
        <taxon>Metazoa</taxon>
        <taxon>Chordata</taxon>
        <taxon>Craniata</taxon>
        <taxon>Vertebrata</taxon>
        <taxon>Euteleostomi</taxon>
        <taxon>Mammalia</taxon>
        <taxon>Eutheria</taxon>
        <taxon>Laurasiatheria</taxon>
        <taxon>Chiroptera</taxon>
        <taxon>Yangochiroptera</taxon>
        <taxon>Vespertilionidae</taxon>
        <taxon>Cnephaeus</taxon>
    </lineage>
</organism>
<protein>
    <submittedName>
        <fullName evidence="2">Uncharacterized protein</fullName>
    </submittedName>
</protein>
<name>A0AA40LHL4_CNENI</name>
<comment type="caution">
    <text evidence="2">The sequence shown here is derived from an EMBL/GenBank/DDBJ whole genome shotgun (WGS) entry which is preliminary data.</text>
</comment>
<accession>A0AA40LHL4</accession>
<evidence type="ECO:0000256" key="1">
    <source>
        <dbReference type="SAM" id="MobiDB-lite"/>
    </source>
</evidence>
<sequence length="290" mass="32137">MAIEKEKELEEADEGGIAPVMEDAKAFSKILSDIGCVPPCRRKSHGRFGQEEELGTRVLSIPDSTAEGGKERNKNGNGPGWRGSVVECRPMNQEVTSKDAPVTFTVDGAVVMLGLGVGKMDIYTQQREEVGMTKRTTVQGKERRRKAKVSPRHQTTSINPRALRGETLSEHSREVRQQPLASHTLYLQHSHGFRSRPLHPQRDRFQVISSSPQGDCFQVMATSPQGDCSSLLPAQGDDSRSWHQPQGDRFQVMATSPQGDCFQVMATSPQGDCFQYGTTWLTLRWLQPSG</sequence>
<evidence type="ECO:0000313" key="2">
    <source>
        <dbReference type="EMBL" id="KAK1331873.1"/>
    </source>
</evidence>
<feature type="compositionally biased region" description="Basic residues" evidence="1">
    <location>
        <begin position="142"/>
        <end position="151"/>
    </location>
</feature>
<keyword evidence="3" id="KW-1185">Reference proteome</keyword>
<reference evidence="2" key="1">
    <citation type="submission" date="2023-06" db="EMBL/GenBank/DDBJ databases">
        <title>Reference genome for the Northern bat (Eptesicus nilssonii), a most northern bat species.</title>
        <authorList>
            <person name="Laine V.N."/>
            <person name="Pulliainen A.T."/>
            <person name="Lilley T.M."/>
        </authorList>
    </citation>
    <scope>NUCLEOTIDE SEQUENCE</scope>
    <source>
        <strain evidence="2">BLF_Eptnil</strain>
        <tissue evidence="2">Kidney</tissue>
    </source>
</reference>
<dbReference type="Proteomes" id="UP001177744">
    <property type="component" value="Unassembled WGS sequence"/>
</dbReference>